<evidence type="ECO:0000313" key="2">
    <source>
        <dbReference type="EMBL" id="CAD8943572.1"/>
    </source>
</evidence>
<organism evidence="2">
    <name type="scientific">Cyclophora tenuis</name>
    <name type="common">Marine diatom</name>
    <dbReference type="NCBI Taxonomy" id="216820"/>
    <lineage>
        <taxon>Eukaryota</taxon>
        <taxon>Sar</taxon>
        <taxon>Stramenopiles</taxon>
        <taxon>Ochrophyta</taxon>
        <taxon>Bacillariophyta</taxon>
        <taxon>Fragilariophyceae</taxon>
        <taxon>Fragilariophycidae</taxon>
        <taxon>Cyclophorales</taxon>
        <taxon>Cyclophoraceae</taxon>
        <taxon>Cyclophora</taxon>
    </lineage>
</organism>
<protein>
    <submittedName>
        <fullName evidence="2">Uncharacterized protein</fullName>
    </submittedName>
</protein>
<name>A0A7S1DAR6_CYCTE</name>
<keyword evidence="1" id="KW-0472">Membrane</keyword>
<reference evidence="2" key="1">
    <citation type="submission" date="2021-01" db="EMBL/GenBank/DDBJ databases">
        <authorList>
            <person name="Corre E."/>
            <person name="Pelletier E."/>
            <person name="Niang G."/>
            <person name="Scheremetjew M."/>
            <person name="Finn R."/>
            <person name="Kale V."/>
            <person name="Holt S."/>
            <person name="Cochrane G."/>
            <person name="Meng A."/>
            <person name="Brown T."/>
            <person name="Cohen L."/>
        </authorList>
    </citation>
    <scope>NUCLEOTIDE SEQUENCE</scope>
    <source>
        <strain evidence="2">ECT3854</strain>
    </source>
</reference>
<sequence>MCARMTEFNVQHILLFTLPLWQISLNLLDRSDRIAVLTGEAMDEEEFMREAQRRKNSIALHIVRANKLSLGTMFEQWSMLKELLPIMEREKDVIDVHFSQPFMLLALGTAHLCLYIATGRTYYHRRAKRVIRRFQKWSNWGVPNAETFLMILRAQVVGMTESYEAAKKAFIEAIERCSLTEGFFQICQIAKKLAGDCMLRYGKINDAQDFLSDFRDHCIQWENIAMVNFLERKYSHILAAARCCSEDTDYRNM</sequence>
<dbReference type="EMBL" id="HBFW01022698">
    <property type="protein sequence ID" value="CAD8943572.1"/>
    <property type="molecule type" value="Transcribed_RNA"/>
</dbReference>
<feature type="transmembrane region" description="Helical" evidence="1">
    <location>
        <begin position="102"/>
        <end position="123"/>
    </location>
</feature>
<keyword evidence="1" id="KW-1133">Transmembrane helix</keyword>
<dbReference type="AlphaFoldDB" id="A0A7S1DAR6"/>
<proteinExistence type="predicted"/>
<keyword evidence="1" id="KW-0812">Transmembrane</keyword>
<gene>
    <name evidence="2" type="ORF">CTEN0397_LOCUS14640</name>
</gene>
<evidence type="ECO:0000256" key="1">
    <source>
        <dbReference type="SAM" id="Phobius"/>
    </source>
</evidence>
<accession>A0A7S1DAR6</accession>